<keyword evidence="2" id="KW-1185">Reference proteome</keyword>
<dbReference type="RefSeq" id="WP_157343474.1">
    <property type="nucleotide sequence ID" value="NZ_WSEK01000004.1"/>
</dbReference>
<dbReference type="AlphaFoldDB" id="A0A6L6XTA4"/>
<evidence type="ECO:0000313" key="2">
    <source>
        <dbReference type="Proteomes" id="UP000473525"/>
    </source>
</evidence>
<organism evidence="1 2">
    <name type="scientific">Nocardioides agri</name>
    <dbReference type="NCBI Taxonomy" id="2682843"/>
    <lineage>
        <taxon>Bacteria</taxon>
        <taxon>Bacillati</taxon>
        <taxon>Actinomycetota</taxon>
        <taxon>Actinomycetes</taxon>
        <taxon>Propionibacteriales</taxon>
        <taxon>Nocardioidaceae</taxon>
        <taxon>Nocardioides</taxon>
    </lineage>
</organism>
<proteinExistence type="predicted"/>
<comment type="caution">
    <text evidence="1">The sequence shown here is derived from an EMBL/GenBank/DDBJ whole genome shotgun (WGS) entry which is preliminary data.</text>
</comment>
<dbReference type="Proteomes" id="UP000473525">
    <property type="component" value="Unassembled WGS sequence"/>
</dbReference>
<dbReference type="EMBL" id="WSEK01000004">
    <property type="protein sequence ID" value="MVQ50419.1"/>
    <property type="molecule type" value="Genomic_DNA"/>
</dbReference>
<accession>A0A6L6XTA4</accession>
<name>A0A6L6XTA4_9ACTN</name>
<reference evidence="1 2" key="1">
    <citation type="submission" date="2019-12" db="EMBL/GenBank/DDBJ databases">
        <authorList>
            <person name="Huq M.A."/>
        </authorList>
    </citation>
    <scope>NUCLEOTIDE SEQUENCE [LARGE SCALE GENOMIC DNA]</scope>
    <source>
        <strain evidence="1 2">MAH-18</strain>
    </source>
</reference>
<gene>
    <name evidence="1" type="ORF">GON03_14630</name>
</gene>
<protein>
    <submittedName>
        <fullName evidence="1">Uncharacterized protein</fullName>
    </submittedName>
</protein>
<sequence>MGSVNADGARLLGLVHDEIAQLGLTDTALVAALEEQVARTVAEVFPHDRSTTDGDLVLTDEEAGRVALAVMTAAASLGTAPAAGTPTGPLAADLTTGELLRAALGARPRG</sequence>
<evidence type="ECO:0000313" key="1">
    <source>
        <dbReference type="EMBL" id="MVQ50419.1"/>
    </source>
</evidence>